<organism evidence="1 2">
    <name type="scientific">Cupriavidus yeoncheonensis</name>
    <dbReference type="NCBI Taxonomy" id="1462994"/>
    <lineage>
        <taxon>Bacteria</taxon>
        <taxon>Pseudomonadati</taxon>
        <taxon>Pseudomonadota</taxon>
        <taxon>Betaproteobacteria</taxon>
        <taxon>Burkholderiales</taxon>
        <taxon>Burkholderiaceae</taxon>
        <taxon>Cupriavidus</taxon>
    </lineage>
</organism>
<dbReference type="AlphaFoldDB" id="A0A916N3J9"/>
<reference evidence="1" key="1">
    <citation type="submission" date="2021-03" db="EMBL/GenBank/DDBJ databases">
        <authorList>
            <person name="Peeters C."/>
        </authorList>
    </citation>
    <scope>NUCLEOTIDE SEQUENCE</scope>
    <source>
        <strain evidence="1">LMG 31506</strain>
    </source>
</reference>
<proteinExistence type="predicted"/>
<keyword evidence="2" id="KW-1185">Reference proteome</keyword>
<dbReference type="EMBL" id="CAJPUY010000007">
    <property type="protein sequence ID" value="CAG2140967.1"/>
    <property type="molecule type" value="Genomic_DNA"/>
</dbReference>
<dbReference type="RefSeq" id="WP_211947393.1">
    <property type="nucleotide sequence ID" value="NZ_CAJPUY010000007.1"/>
</dbReference>
<evidence type="ECO:0000313" key="2">
    <source>
        <dbReference type="Proteomes" id="UP000672934"/>
    </source>
</evidence>
<comment type="caution">
    <text evidence="1">The sequence shown here is derived from an EMBL/GenBank/DDBJ whole genome shotgun (WGS) entry which is preliminary data.</text>
</comment>
<protein>
    <submittedName>
        <fullName evidence="1">Uncharacterized protein</fullName>
    </submittedName>
</protein>
<sequence length="51" mass="5405">MNESKMGILSLVLLGAALYALATAMGIQVSVSDMATNLIQVGTDLLHRLLF</sequence>
<evidence type="ECO:0000313" key="1">
    <source>
        <dbReference type="EMBL" id="CAG2140967.1"/>
    </source>
</evidence>
<gene>
    <name evidence="1" type="ORF">LMG31506_02438</name>
</gene>
<accession>A0A916N3J9</accession>
<dbReference type="Proteomes" id="UP000672934">
    <property type="component" value="Unassembled WGS sequence"/>
</dbReference>
<name>A0A916N3J9_9BURK</name>